<proteinExistence type="predicted"/>
<dbReference type="Proteomes" id="UP000623776">
    <property type="component" value="Unassembled WGS sequence"/>
</dbReference>
<sequence>MKSSPNNRINAIMEALLEAHEEAQQVSHSSLHRMPEYFMTMRVADYFAKNFLNFGYRLEAQVRRTFEASDMNVGDISELLEDTDLRSDGRFDLVIHTGKKGRPAHILEFKRKDSNMQGIISDMRRLAKISCTAKRHSLKTNYLVLTRNCQEEKDTVDNLIRRIDTVLDEHDMGDVEVNVIASDPMVPYLNSKLEPVAGRAFQIVILEIQG</sequence>
<organism evidence="1 2">
    <name type="scientific">Vreelandella hamiltonii</name>
    <dbReference type="NCBI Taxonomy" id="502829"/>
    <lineage>
        <taxon>Bacteria</taxon>
        <taxon>Pseudomonadati</taxon>
        <taxon>Pseudomonadota</taxon>
        <taxon>Gammaproteobacteria</taxon>
        <taxon>Oceanospirillales</taxon>
        <taxon>Halomonadaceae</taxon>
        <taxon>Vreelandella</taxon>
    </lineage>
</organism>
<dbReference type="EMBL" id="BMXN01000003">
    <property type="protein sequence ID" value="GGW21521.1"/>
    <property type="molecule type" value="Genomic_DNA"/>
</dbReference>
<protein>
    <submittedName>
        <fullName evidence="1">Uncharacterized protein</fullName>
    </submittedName>
</protein>
<accession>A0A8H9I341</accession>
<keyword evidence="2" id="KW-1185">Reference proteome</keyword>
<evidence type="ECO:0000313" key="2">
    <source>
        <dbReference type="Proteomes" id="UP000623776"/>
    </source>
</evidence>
<reference evidence="2" key="1">
    <citation type="journal article" date="2019" name="Int. J. Syst. Evol. Microbiol.">
        <title>The Global Catalogue of Microorganisms (GCM) 10K type strain sequencing project: providing services to taxonomists for standard genome sequencing and annotation.</title>
        <authorList>
            <consortium name="The Broad Institute Genomics Platform"/>
            <consortium name="The Broad Institute Genome Sequencing Center for Infectious Disease"/>
            <person name="Wu L."/>
            <person name="Ma J."/>
        </authorList>
    </citation>
    <scope>NUCLEOTIDE SEQUENCE [LARGE SCALE GENOMIC DNA]</scope>
    <source>
        <strain evidence="2">KCTC 22154</strain>
    </source>
</reference>
<name>A0A8H9I341_9GAMM</name>
<comment type="caution">
    <text evidence="1">The sequence shown here is derived from an EMBL/GenBank/DDBJ whole genome shotgun (WGS) entry which is preliminary data.</text>
</comment>
<dbReference type="RefSeq" id="WP_189462919.1">
    <property type="nucleotide sequence ID" value="NZ_BMXN01000003.1"/>
</dbReference>
<dbReference type="AlphaFoldDB" id="A0A8H9I341"/>
<gene>
    <name evidence="1" type="ORF">GCM10007157_08870</name>
</gene>
<evidence type="ECO:0000313" key="1">
    <source>
        <dbReference type="EMBL" id="GGW21521.1"/>
    </source>
</evidence>